<keyword evidence="2" id="KW-1185">Reference proteome</keyword>
<protein>
    <submittedName>
        <fullName evidence="1">Uncharacterized protein</fullName>
    </submittedName>
</protein>
<comment type="caution">
    <text evidence="1">The sequence shown here is derived from an EMBL/GenBank/DDBJ whole genome shotgun (WGS) entry which is preliminary data.</text>
</comment>
<dbReference type="OrthoDB" id="2423954at2759"/>
<dbReference type="Proteomes" id="UP000775547">
    <property type="component" value="Unassembled WGS sequence"/>
</dbReference>
<gene>
    <name evidence="1" type="ORF">DXG03_008841</name>
</gene>
<dbReference type="AlphaFoldDB" id="A0A9P7K6P9"/>
<reference evidence="1" key="2">
    <citation type="submission" date="2021-10" db="EMBL/GenBank/DDBJ databases">
        <title>Phylogenomics reveals ancestral predisposition of the termite-cultivated fungus Termitomyces towards a domesticated lifestyle.</title>
        <authorList>
            <person name="Auxier B."/>
            <person name="Grum-Grzhimaylo A."/>
            <person name="Cardenas M.E."/>
            <person name="Lodge J.D."/>
            <person name="Laessoe T."/>
            <person name="Pedersen O."/>
            <person name="Smith M.E."/>
            <person name="Kuyper T.W."/>
            <person name="Franco-Molano E.A."/>
            <person name="Baroni T.J."/>
            <person name="Aanen D.K."/>
        </authorList>
    </citation>
    <scope>NUCLEOTIDE SEQUENCE</scope>
    <source>
        <strain evidence="1">AP01</strain>
        <tissue evidence="1">Mycelium</tissue>
    </source>
</reference>
<name>A0A9P7K6P9_9AGAR</name>
<sequence length="295" mass="33730">MCLGVKDHLEPLAVTANVTQSDNACLDTVVLTLINLYRIYSDTTRNFDETFAQAILVSLEKRWAKADLHCCAPPQPICSVCFARNSPYLSFALLWKFVRDAYQRLFKMNVEPDHDFCAVFVEYLNRTGDWSDEGMSLEYHRAAAAKEFGVKHSKLRNRIHPEKVRKEVLVKTNTLAKLDPPPRRKRAFGDDDGEEVIEALMPTNNHAESVHDPLNFTAIANEMLYIQDLPHPIKLLFHYPPASDSNSASFRALTERWRAGEQGFETELEYHNFPDKHITDRWAPRDLGDITKPAA</sequence>
<proteinExistence type="predicted"/>
<organism evidence="1 2">
    <name type="scientific">Asterophora parasitica</name>
    <dbReference type="NCBI Taxonomy" id="117018"/>
    <lineage>
        <taxon>Eukaryota</taxon>
        <taxon>Fungi</taxon>
        <taxon>Dikarya</taxon>
        <taxon>Basidiomycota</taxon>
        <taxon>Agaricomycotina</taxon>
        <taxon>Agaricomycetes</taxon>
        <taxon>Agaricomycetidae</taxon>
        <taxon>Agaricales</taxon>
        <taxon>Tricholomatineae</taxon>
        <taxon>Lyophyllaceae</taxon>
        <taxon>Asterophora</taxon>
    </lineage>
</organism>
<dbReference type="EMBL" id="JABCKV010000780">
    <property type="protein sequence ID" value="KAG5640391.1"/>
    <property type="molecule type" value="Genomic_DNA"/>
</dbReference>
<accession>A0A9P7K6P9</accession>
<evidence type="ECO:0000313" key="1">
    <source>
        <dbReference type="EMBL" id="KAG5640391.1"/>
    </source>
</evidence>
<evidence type="ECO:0000313" key="2">
    <source>
        <dbReference type="Proteomes" id="UP000775547"/>
    </source>
</evidence>
<reference evidence="1" key="1">
    <citation type="submission" date="2020-07" db="EMBL/GenBank/DDBJ databases">
        <authorList>
            <person name="Nieuwenhuis M."/>
            <person name="Van De Peppel L.J.J."/>
        </authorList>
    </citation>
    <scope>NUCLEOTIDE SEQUENCE</scope>
    <source>
        <strain evidence="1">AP01</strain>
        <tissue evidence="1">Mycelium</tissue>
    </source>
</reference>